<keyword evidence="1" id="KW-0472">Membrane</keyword>
<evidence type="ECO:0000313" key="3">
    <source>
        <dbReference type="EMBL" id="MCG6659949.1"/>
    </source>
</evidence>
<name>A0A7W0AC85_9GAMM</name>
<keyword evidence="5" id="KW-1185">Reference proteome</keyword>
<reference evidence="2 4" key="2">
    <citation type="submission" date="2020-07" db="EMBL/GenBank/DDBJ databases">
        <title>Identification of Halomonas strains.</title>
        <authorList>
            <person name="Xiao Z."/>
            <person name="Shen J."/>
        </authorList>
    </citation>
    <scope>NUCLEOTIDE SEQUENCE [LARGE SCALE GENOMIC DNA]</scope>
    <source>
        <strain evidence="2 4">DSM 17331</strain>
    </source>
</reference>
<dbReference type="AlphaFoldDB" id="A0A7W0AC85"/>
<sequence>MRGAGSFCYGPGAYRASAIAAMPAASKKRERIGEELLPFGDYADIDPYQQICEDAEFVQHQDRQDMAFYETNDWWWDHQRIRFLKSQLGFSVLLMAFPFVYFCALVAMPFYLSGMAVFYMQDYGHNVILAMLLLLLVAGGGLVGAIVLAAYTTQTVFNGLARVIIYMLKPFRERIENRANRYMENRCSEFNRQTGAVSFAQGKTKPPLKAPFVEFDGYVERVVQRGGIFYRLMFVHRYTGKQFSQTSLSAIVDHKHEVHATWDMLQRYMDVSQPMPDVPRLEPFRHLDLTTAEHDRQTGRNPRYWRDLDLEAWKAGEGAAHLKAQIDYPWSRQRCRLTPQLGKVEMSTYQEQLKAAVA</sequence>
<dbReference type="EMBL" id="JABFUB010000001">
    <property type="protein sequence ID" value="MCG6659949.1"/>
    <property type="molecule type" value="Genomic_DNA"/>
</dbReference>
<accession>A0A7W0AC85</accession>
<feature type="transmembrane region" description="Helical" evidence="1">
    <location>
        <begin position="127"/>
        <end position="152"/>
    </location>
</feature>
<evidence type="ECO:0000256" key="1">
    <source>
        <dbReference type="SAM" id="Phobius"/>
    </source>
</evidence>
<dbReference type="Proteomes" id="UP000814353">
    <property type="component" value="Unassembled WGS sequence"/>
</dbReference>
<reference evidence="3 5" key="1">
    <citation type="submission" date="2020-05" db="EMBL/GenBank/DDBJ databases">
        <title>Comparative genomic analysis of denitrifying bacteria from Halomonas genus.</title>
        <authorList>
            <person name="Wang L."/>
            <person name="Shao Z."/>
        </authorList>
    </citation>
    <scope>NUCLEOTIDE SEQUENCE [LARGE SCALE GENOMIC DNA]</scope>
    <source>
        <strain evidence="3 5">DSM 17331</strain>
    </source>
</reference>
<evidence type="ECO:0000313" key="2">
    <source>
        <dbReference type="EMBL" id="MBA2777279.1"/>
    </source>
</evidence>
<protein>
    <submittedName>
        <fullName evidence="2">Uncharacterized protein</fullName>
    </submittedName>
</protein>
<evidence type="ECO:0000313" key="4">
    <source>
        <dbReference type="Proteomes" id="UP000518091"/>
    </source>
</evidence>
<dbReference type="EMBL" id="JACEFT010000001">
    <property type="protein sequence ID" value="MBA2777279.1"/>
    <property type="molecule type" value="Genomic_DNA"/>
</dbReference>
<dbReference type="RefSeq" id="WP_181512799.1">
    <property type="nucleotide sequence ID" value="NZ_JABFUB010000001.1"/>
</dbReference>
<dbReference type="Proteomes" id="UP000518091">
    <property type="component" value="Unassembled WGS sequence"/>
</dbReference>
<comment type="caution">
    <text evidence="2">The sequence shown here is derived from an EMBL/GenBank/DDBJ whole genome shotgun (WGS) entry which is preliminary data.</text>
</comment>
<organism evidence="2 4">
    <name type="scientific">Billgrantia kenyensis</name>
    <dbReference type="NCBI Taxonomy" id="321266"/>
    <lineage>
        <taxon>Bacteria</taxon>
        <taxon>Pseudomonadati</taxon>
        <taxon>Pseudomonadota</taxon>
        <taxon>Gammaproteobacteria</taxon>
        <taxon>Oceanospirillales</taxon>
        <taxon>Halomonadaceae</taxon>
        <taxon>Billgrantia</taxon>
    </lineage>
</organism>
<evidence type="ECO:0000313" key="5">
    <source>
        <dbReference type="Proteomes" id="UP000814353"/>
    </source>
</evidence>
<keyword evidence="1" id="KW-1133">Transmembrane helix</keyword>
<keyword evidence="1" id="KW-0812">Transmembrane</keyword>
<proteinExistence type="predicted"/>
<feature type="transmembrane region" description="Helical" evidence="1">
    <location>
        <begin position="88"/>
        <end position="112"/>
    </location>
</feature>
<gene>
    <name evidence="2" type="ORF">H1D44_00010</name>
    <name evidence="3" type="ORF">HOP48_00080</name>
</gene>